<dbReference type="Proteomes" id="UP000002215">
    <property type="component" value="Chromosome"/>
</dbReference>
<protein>
    <submittedName>
        <fullName evidence="2">Uncharacterized protein</fullName>
    </submittedName>
</protein>
<evidence type="ECO:0000256" key="1">
    <source>
        <dbReference type="SAM" id="Phobius"/>
    </source>
</evidence>
<feature type="transmembrane region" description="Helical" evidence="1">
    <location>
        <begin position="62"/>
        <end position="83"/>
    </location>
</feature>
<organism evidence="2 3">
    <name type="scientific">Chitinophaga pinensis (strain ATCC 43595 / DSM 2588 / LMG 13176 / NBRC 15968 / NCIMB 11800 / UQM 2034)</name>
    <dbReference type="NCBI Taxonomy" id="485918"/>
    <lineage>
        <taxon>Bacteria</taxon>
        <taxon>Pseudomonadati</taxon>
        <taxon>Bacteroidota</taxon>
        <taxon>Chitinophagia</taxon>
        <taxon>Chitinophagales</taxon>
        <taxon>Chitinophagaceae</taxon>
        <taxon>Chitinophaga</taxon>
    </lineage>
</organism>
<gene>
    <name evidence="2" type="ordered locus">Cpin_3345</name>
</gene>
<reference evidence="2 3" key="2">
    <citation type="journal article" date="2010" name="Stand. Genomic Sci.">
        <title>Complete genome sequence of Chitinophaga pinensis type strain (UQM 2034).</title>
        <authorList>
            <person name="Glavina Del Rio T."/>
            <person name="Abt B."/>
            <person name="Spring S."/>
            <person name="Lapidus A."/>
            <person name="Nolan M."/>
            <person name="Tice H."/>
            <person name="Copeland A."/>
            <person name="Cheng J.F."/>
            <person name="Chen F."/>
            <person name="Bruce D."/>
            <person name="Goodwin L."/>
            <person name="Pitluck S."/>
            <person name="Ivanova N."/>
            <person name="Mavromatis K."/>
            <person name="Mikhailova N."/>
            <person name="Pati A."/>
            <person name="Chen A."/>
            <person name="Palaniappan K."/>
            <person name="Land M."/>
            <person name="Hauser L."/>
            <person name="Chang Y.J."/>
            <person name="Jeffries C.D."/>
            <person name="Chain P."/>
            <person name="Saunders E."/>
            <person name="Detter J.C."/>
            <person name="Brettin T."/>
            <person name="Rohde M."/>
            <person name="Goker M."/>
            <person name="Bristow J."/>
            <person name="Eisen J.A."/>
            <person name="Markowitz V."/>
            <person name="Hugenholtz P."/>
            <person name="Kyrpides N.C."/>
            <person name="Klenk H.P."/>
            <person name="Lucas S."/>
        </authorList>
    </citation>
    <scope>NUCLEOTIDE SEQUENCE [LARGE SCALE GENOMIC DNA]</scope>
    <source>
        <strain evidence="3">ATCC 43595 / DSM 2588 / LMG 13176 / NBRC 15968 / NCIMB 11800 / UQM 2034</strain>
    </source>
</reference>
<dbReference type="KEGG" id="cpi:Cpin_3345"/>
<proteinExistence type="predicted"/>
<dbReference type="EMBL" id="CP001699">
    <property type="protein sequence ID" value="ACU60812.1"/>
    <property type="molecule type" value="Genomic_DNA"/>
</dbReference>
<feature type="transmembrane region" description="Helical" evidence="1">
    <location>
        <begin position="151"/>
        <end position="168"/>
    </location>
</feature>
<accession>A0A979G538</accession>
<sequence length="188" mass="20996">MCCVYILTPCYSCSVHSLTICNSFITLFFYSFAIHSLSPLFICNSLLLLVHSILSYSAANPLFASILPYSTYLSIIRCFLMFLHGSPDLSPIPLFTCYSFSSVYTSLPTFVYVCSGFVHAVPSPTPVFTFATLPLSLYFTTYPLYPSISTSFMPFVFYCCIHLLFILFPHHSTVNPLFPPTSSPIPSS</sequence>
<dbReference type="AlphaFoldDB" id="A0A979G538"/>
<keyword evidence="1" id="KW-0472">Membrane</keyword>
<keyword evidence="1" id="KW-0812">Transmembrane</keyword>
<feature type="transmembrane region" description="Helical" evidence="1">
    <location>
        <begin position="127"/>
        <end position="145"/>
    </location>
</feature>
<keyword evidence="1" id="KW-1133">Transmembrane helix</keyword>
<evidence type="ECO:0000313" key="2">
    <source>
        <dbReference type="EMBL" id="ACU60812.1"/>
    </source>
</evidence>
<name>A0A979G538_CHIPD</name>
<evidence type="ECO:0000313" key="3">
    <source>
        <dbReference type="Proteomes" id="UP000002215"/>
    </source>
</evidence>
<reference evidence="3" key="1">
    <citation type="submission" date="2009-08" db="EMBL/GenBank/DDBJ databases">
        <title>The complete genome of Chitinophaga pinensis DSM 2588.</title>
        <authorList>
            <consortium name="US DOE Joint Genome Institute (JGI-PGF)"/>
            <person name="Lucas S."/>
            <person name="Copeland A."/>
            <person name="Lapidus A."/>
            <person name="Glavina del Rio T."/>
            <person name="Dalin E."/>
            <person name="Tice H."/>
            <person name="Bruce D."/>
            <person name="Goodwin L."/>
            <person name="Pitluck S."/>
            <person name="Kyrpides N."/>
            <person name="Mavromatis K."/>
            <person name="Ivanova N."/>
            <person name="Mikhailova N."/>
            <person name="Sims D."/>
            <person name="Meinche L."/>
            <person name="Brettin T."/>
            <person name="Detter J.C."/>
            <person name="Han C."/>
            <person name="Larimer F."/>
            <person name="Land M."/>
            <person name="Hauser L."/>
            <person name="Markowitz V."/>
            <person name="Cheng J.-F."/>
            <person name="Hugenholtz P."/>
            <person name="Woyke T."/>
            <person name="Wu D."/>
            <person name="Spring S."/>
            <person name="Klenk H.-P."/>
            <person name="Eisen J.A."/>
        </authorList>
    </citation>
    <scope>NUCLEOTIDE SEQUENCE [LARGE SCALE GENOMIC DNA]</scope>
    <source>
        <strain evidence="3">ATCC 43595 / DSM 2588 / LMG 13176 / NBRC 15968 / NCIMB 11800 / UQM 2034</strain>
    </source>
</reference>